<evidence type="ECO:0000256" key="3">
    <source>
        <dbReference type="ARBA" id="ARBA00022840"/>
    </source>
</evidence>
<proteinExistence type="predicted"/>
<dbReference type="GO" id="GO:0070740">
    <property type="term" value="F:tubulin-glutamic acid ligase activity"/>
    <property type="evidence" value="ECO:0007669"/>
    <property type="project" value="TreeGrafter"/>
</dbReference>
<keyword evidence="3" id="KW-0067">ATP-binding</keyword>
<evidence type="ECO:0000313" key="6">
    <source>
        <dbReference type="Proteomes" id="UP000265618"/>
    </source>
</evidence>
<dbReference type="PANTHER" id="PTHR12241:SF155">
    <property type="entry name" value="TUBULIN-TYROSINE LIGASE FAMILY PROTEIN"/>
    <property type="match status" value="1"/>
</dbReference>
<gene>
    <name evidence="5" type="ORF">KIPB_000786</name>
</gene>
<evidence type="ECO:0000313" key="5">
    <source>
        <dbReference type="EMBL" id="GIQ80053.1"/>
    </source>
</evidence>
<feature type="compositionally biased region" description="Basic and acidic residues" evidence="4">
    <location>
        <begin position="443"/>
        <end position="455"/>
    </location>
</feature>
<feature type="region of interest" description="Disordered" evidence="4">
    <location>
        <begin position="307"/>
        <end position="483"/>
    </location>
</feature>
<dbReference type="OrthoDB" id="202825at2759"/>
<feature type="compositionally biased region" description="Basic and acidic residues" evidence="4">
    <location>
        <begin position="416"/>
        <end position="427"/>
    </location>
</feature>
<dbReference type="EMBL" id="BDIP01000098">
    <property type="protein sequence ID" value="GIQ80053.1"/>
    <property type="molecule type" value="Genomic_DNA"/>
</dbReference>
<sequence length="952" mass="104241">MYVLRTSVQSVSPPPNRQADGSGYLKPTSTFDRGKGKGEKDGRPRPVELAKDDPRRRLQEQRAAAREREKQQREDEKRHKLEERQRVAQAALEAEAAVEREAQRVVEEEREREREIARAQEAERQRVLDEEVERERVVQEELEAAREAERERVQEEKARRERETLARLEAIRLEQEREERERELEERRVLEAALLEAQQRERELLLEIETARERDLREESLRDGQRLGGDSVIQASEDGFPARHVQSASQSVSQSASESGTALLLVPDGDPLTSVAGVVCSSTPPPMSAGSVGYSARTVRVLSAGFGSEGRRGGLDAGDTQGGCAESSGCVSESGVVLPSDGESSDGAVVPAGSHLFGEGTGTGVTSVGRASAGPGTERHQVAGAYRPTRRHHSPKTPSLHTVGGVGDGSAPTRRRGADRSSDRREYGSSQTAIGTGSLPPIREGKGTSHIEGRALSEQSRSGKGRGSPIAIHKGVFSLPPLRPGARPPGLGTHTRGSPLMAGQDMRHSVSCSRGRGSVYREGSEPRYRGGPSRSQSVCQSARGMASVDVSKPVPLPSILACHIYRYQMSLIAPDLGSHGSLSLPPSLVLSALPEQNTLRLVGPGSRRSLLLDIQSAVASVEGLRVADTRDKGDEAGSGATDGGFHILWTWRASAVTETLLLGLHINQAVNHFPNIQILTRKDQFHRRLRALLKTGSKAERYRHMIPVTFSLPTEYSQYVRHTWNHSDRAYIVKPNGLSRGRDIRVVRDNEVLAGEHAVVQEYVSNPATVGGRKLDFRIYALLLCLPGGDFRAYLYTKGIARVCRDRFTMDESQFSNHFVHLTNTSINSSLSEEAEIDRCKLTMVDALAQLNQELGECFTADTVWAKIRTCILLSLHSVLFSSSESARIAACPNCFEVLGFDVLFDRLGNPYLIEANASPSLSFDTDVDRAVKPDLIRETLALVQASRTLLP</sequence>
<accession>A0A9K3GEN4</accession>
<dbReference type="PANTHER" id="PTHR12241">
    <property type="entry name" value="TUBULIN POLYGLUTAMYLASE"/>
    <property type="match status" value="1"/>
</dbReference>
<feature type="compositionally biased region" description="Basic and acidic residues" evidence="4">
    <location>
        <begin position="32"/>
        <end position="86"/>
    </location>
</feature>
<evidence type="ECO:0000256" key="2">
    <source>
        <dbReference type="ARBA" id="ARBA00022741"/>
    </source>
</evidence>
<keyword evidence="2" id="KW-0547">Nucleotide-binding</keyword>
<evidence type="ECO:0000256" key="1">
    <source>
        <dbReference type="ARBA" id="ARBA00022598"/>
    </source>
</evidence>
<dbReference type="Pfam" id="PF03133">
    <property type="entry name" value="TTL"/>
    <property type="match status" value="1"/>
</dbReference>
<feature type="region of interest" description="Disordered" evidence="4">
    <location>
        <begin position="497"/>
        <end position="540"/>
    </location>
</feature>
<name>A0A9K3GEN4_9EUKA</name>
<feature type="non-terminal residue" evidence="5">
    <location>
        <position position="1"/>
    </location>
</feature>
<organism evidence="5 6">
    <name type="scientific">Kipferlia bialata</name>
    <dbReference type="NCBI Taxonomy" id="797122"/>
    <lineage>
        <taxon>Eukaryota</taxon>
        <taxon>Metamonada</taxon>
        <taxon>Carpediemonas-like organisms</taxon>
        <taxon>Kipferlia</taxon>
    </lineage>
</organism>
<evidence type="ECO:0000256" key="4">
    <source>
        <dbReference type="SAM" id="MobiDB-lite"/>
    </source>
</evidence>
<comment type="caution">
    <text evidence="5">The sequence shown here is derived from an EMBL/GenBank/DDBJ whole genome shotgun (WGS) entry which is preliminary data.</text>
</comment>
<reference evidence="5 6" key="1">
    <citation type="journal article" date="2018" name="PLoS ONE">
        <title>The draft genome of Kipferlia bialata reveals reductive genome evolution in fornicate parasites.</title>
        <authorList>
            <person name="Tanifuji G."/>
            <person name="Takabayashi S."/>
            <person name="Kume K."/>
            <person name="Takagi M."/>
            <person name="Nakayama T."/>
            <person name="Kamikawa R."/>
            <person name="Inagaki Y."/>
            <person name="Hashimoto T."/>
        </authorList>
    </citation>
    <scope>NUCLEOTIDE SEQUENCE [LARGE SCALE GENOMIC DNA]</scope>
    <source>
        <strain evidence="5">NY0173</strain>
    </source>
</reference>
<protein>
    <submittedName>
        <fullName evidence="5">Tubulin-tyrosine ligase/Tubulin polyglutamylase</fullName>
    </submittedName>
</protein>
<dbReference type="Proteomes" id="UP000265618">
    <property type="component" value="Unassembled WGS sequence"/>
</dbReference>
<dbReference type="GO" id="GO:0015631">
    <property type="term" value="F:tubulin binding"/>
    <property type="evidence" value="ECO:0007669"/>
    <property type="project" value="TreeGrafter"/>
</dbReference>
<dbReference type="PROSITE" id="PS51221">
    <property type="entry name" value="TTL"/>
    <property type="match status" value="1"/>
</dbReference>
<feature type="compositionally biased region" description="Low complexity" evidence="4">
    <location>
        <begin position="322"/>
        <end position="337"/>
    </location>
</feature>
<dbReference type="GO" id="GO:0005524">
    <property type="term" value="F:ATP binding"/>
    <property type="evidence" value="ECO:0007669"/>
    <property type="project" value="UniProtKB-KW"/>
</dbReference>
<feature type="compositionally biased region" description="Polar residues" evidence="4">
    <location>
        <begin position="1"/>
        <end position="11"/>
    </location>
</feature>
<keyword evidence="1 5" id="KW-0436">Ligase</keyword>
<dbReference type="SUPFAM" id="SSF56059">
    <property type="entry name" value="Glutathione synthetase ATP-binding domain-like"/>
    <property type="match status" value="1"/>
</dbReference>
<dbReference type="AlphaFoldDB" id="A0A9K3GEN4"/>
<dbReference type="GO" id="GO:0000226">
    <property type="term" value="P:microtubule cytoskeleton organization"/>
    <property type="evidence" value="ECO:0007669"/>
    <property type="project" value="TreeGrafter"/>
</dbReference>
<keyword evidence="6" id="KW-1185">Reference proteome</keyword>
<dbReference type="Gene3D" id="3.30.470.20">
    <property type="entry name" value="ATP-grasp fold, B domain"/>
    <property type="match status" value="1"/>
</dbReference>
<feature type="region of interest" description="Disordered" evidence="4">
    <location>
        <begin position="1"/>
        <end position="86"/>
    </location>
</feature>
<dbReference type="GO" id="GO:0036064">
    <property type="term" value="C:ciliary basal body"/>
    <property type="evidence" value="ECO:0007669"/>
    <property type="project" value="TreeGrafter"/>
</dbReference>
<dbReference type="InterPro" id="IPR004344">
    <property type="entry name" value="TTL/TTLL_fam"/>
</dbReference>